<evidence type="ECO:0000259" key="3">
    <source>
        <dbReference type="Pfam" id="PF00185"/>
    </source>
</evidence>
<keyword evidence="2" id="KW-0028">Amino-acid biosynthesis</keyword>
<feature type="domain" description="Aspartate/ornithine carbamoyltransferase Asp/Orn-binding" evidence="3">
    <location>
        <begin position="186"/>
        <end position="310"/>
    </location>
</feature>
<dbReference type="RefSeq" id="WP_346751622.1">
    <property type="nucleotide sequence ID" value="NZ_JAUJEA010000003.1"/>
</dbReference>
<feature type="binding site" evidence="2">
    <location>
        <position position="278"/>
    </location>
    <ligand>
        <name>N(2)-succinyl-L-ornithine</name>
        <dbReference type="ChEBI" id="CHEBI:58514"/>
    </ligand>
</feature>
<feature type="binding site" description="in other chain" evidence="2">
    <location>
        <begin position="149"/>
        <end position="152"/>
    </location>
    <ligand>
        <name>carbamoyl phosphate</name>
        <dbReference type="ChEBI" id="CHEBI:58228"/>
        <note>ligand shared between two neighboring subunits</note>
    </ligand>
</feature>
<feature type="binding site" description="in other chain" evidence="2">
    <location>
        <begin position="49"/>
        <end position="52"/>
    </location>
    <ligand>
        <name>carbamoyl phosphate</name>
        <dbReference type="ChEBI" id="CHEBI:58228"/>
        <note>ligand shared between two neighboring subunits</note>
    </ligand>
</feature>
<dbReference type="InterPro" id="IPR006131">
    <property type="entry name" value="Asp_carbamoyltransf_Asp/Orn-bd"/>
</dbReference>
<proteinExistence type="inferred from homology"/>
<comment type="caution">
    <text evidence="5">The sequence shown here is derived from an EMBL/GenBank/DDBJ whole genome shotgun (WGS) entry which is preliminary data.</text>
</comment>
<dbReference type="PANTHER" id="PTHR45753:SF3">
    <property type="entry name" value="ORNITHINE TRANSCARBAMYLASE, MITOCHONDRIAL"/>
    <property type="match status" value="1"/>
</dbReference>
<dbReference type="HAMAP" id="MF_02235">
    <property type="entry name" value="SOTCase"/>
    <property type="match status" value="1"/>
</dbReference>
<feature type="binding site" description="in other chain" evidence="2">
    <location>
        <begin position="274"/>
        <end position="275"/>
    </location>
    <ligand>
        <name>carbamoyl phosphate</name>
        <dbReference type="ChEBI" id="CHEBI:58228"/>
        <note>ligand shared between two neighboring subunits</note>
    </ligand>
</feature>
<evidence type="ECO:0000259" key="4">
    <source>
        <dbReference type="Pfam" id="PF02729"/>
    </source>
</evidence>
<comment type="similarity">
    <text evidence="2">Belongs to the aspartate/ornithine carbamoyltransferase superfamily. SOTCase family.</text>
</comment>
<comment type="subunit">
    <text evidence="2">Homotrimer.</text>
</comment>
<feature type="binding site" description="in other chain" evidence="2">
    <location>
        <position position="302"/>
    </location>
    <ligand>
        <name>carbamoyl phosphate</name>
        <dbReference type="ChEBI" id="CHEBI:58228"/>
        <note>ligand shared between two neighboring subunits</note>
    </ligand>
</feature>
<comment type="catalytic activity">
    <reaction evidence="2">
        <text>N(2)-succinyl-L-ornithine + carbamoyl phosphate = N(2)-succinyl-L-citrulline + phosphate + H(+)</text>
        <dbReference type="Rhea" id="RHEA:25884"/>
        <dbReference type="ChEBI" id="CHEBI:15378"/>
        <dbReference type="ChEBI" id="CHEBI:43474"/>
        <dbReference type="ChEBI" id="CHEBI:58228"/>
        <dbReference type="ChEBI" id="CHEBI:58514"/>
        <dbReference type="ChEBI" id="CHEBI:58862"/>
        <dbReference type="EC" id="2.1.3.11"/>
    </reaction>
</comment>
<dbReference type="GO" id="GO:0043857">
    <property type="term" value="F:N-acetylornithine carbamoyltransferase activity"/>
    <property type="evidence" value="ECO:0007669"/>
    <property type="project" value="UniProtKB-EC"/>
</dbReference>
<dbReference type="PANTHER" id="PTHR45753">
    <property type="entry name" value="ORNITHINE CARBAMOYLTRANSFERASE, MITOCHONDRIAL"/>
    <property type="match status" value="1"/>
</dbReference>
<protein>
    <recommendedName>
        <fullName evidence="2">N-succinylornithine carbamoyltransferase</fullName>
        <ecNumber evidence="2">2.1.3.11</ecNumber>
    </recommendedName>
    <alternativeName>
        <fullName evidence="2">N-succinyl-L-ornithine transcarbamylase</fullName>
        <shortName evidence="2">SOTCase</shortName>
    </alternativeName>
</protein>
<gene>
    <name evidence="2" type="primary">argF'</name>
    <name evidence="5" type="ORF">QQ008_09485</name>
</gene>
<keyword evidence="2" id="KW-0055">Arginine biosynthesis</keyword>
<dbReference type="NCBIfam" id="NF003384">
    <property type="entry name" value="PRK04523.1"/>
    <property type="match status" value="1"/>
</dbReference>
<dbReference type="Pfam" id="PF00185">
    <property type="entry name" value="OTCace"/>
    <property type="match status" value="1"/>
</dbReference>
<dbReference type="PRINTS" id="PR00100">
    <property type="entry name" value="AOTCASE"/>
</dbReference>
<sequence length="318" mass="36512">MKQFIQVEDVPDKDVESLVQEAIKLKKQPFQFDDLGKHKTLGLIFFNQSLRTRLSTQRAAQNLGMDVISMNMNSESWQLEFQDGTVMDGNTQEHVREAAAVISQYCDIIGIRTFASLTDRGKDYREDVLSKFMQFAKVPIVNLESAIRHPLQSLADLITIEEHKKIKRPKVVLSWAPHPRALPQAVANSFVEWVKNSDAELVVTHPEGYELADEFVQDVSVVTCQQEAFEGADFIYAKNWSAYQDYGKILLKDNNWTITEEKMNLTNQARFMHCLPVRRNMIVSDAVIDHENSLVLEQARNRIFAAQVVLKKILEWKN</sequence>
<dbReference type="EMBL" id="JAUJEA010000003">
    <property type="protein sequence ID" value="MDN5201594.1"/>
    <property type="molecule type" value="Genomic_DNA"/>
</dbReference>
<accession>A0ABT8KLK2</accession>
<dbReference type="InterPro" id="IPR006130">
    <property type="entry name" value="Asp/Orn_carbamoylTrfase"/>
</dbReference>
<feature type="binding site" evidence="2">
    <location>
        <position position="238"/>
    </location>
    <ligand>
        <name>N(2)-succinyl-L-ornithine</name>
        <dbReference type="ChEBI" id="CHEBI:58514"/>
    </ligand>
</feature>
<dbReference type="Pfam" id="PF02729">
    <property type="entry name" value="OTCace_N"/>
    <property type="match status" value="1"/>
</dbReference>
<reference evidence="5" key="1">
    <citation type="submission" date="2023-06" db="EMBL/GenBank/DDBJ databases">
        <title>Genomic of Parafulvivirga corallium.</title>
        <authorList>
            <person name="Wang G."/>
        </authorList>
    </citation>
    <scope>NUCLEOTIDE SEQUENCE</scope>
    <source>
        <strain evidence="5">BMA10</strain>
    </source>
</reference>
<feature type="domain" description="Aspartate/ornithine carbamoyltransferase carbamoyl-P binding" evidence="4">
    <location>
        <begin position="2"/>
        <end position="162"/>
    </location>
</feature>
<organism evidence="5 6">
    <name type="scientific">Splendidivirga corallicola</name>
    <dbReference type="NCBI Taxonomy" id="3051826"/>
    <lineage>
        <taxon>Bacteria</taxon>
        <taxon>Pseudomonadati</taxon>
        <taxon>Bacteroidota</taxon>
        <taxon>Cytophagia</taxon>
        <taxon>Cytophagales</taxon>
        <taxon>Splendidivirgaceae</taxon>
        <taxon>Splendidivirga</taxon>
    </lineage>
</organism>
<evidence type="ECO:0000313" key="5">
    <source>
        <dbReference type="EMBL" id="MDN5201594.1"/>
    </source>
</evidence>
<feature type="binding site" description="in other chain" evidence="2">
    <location>
        <position position="112"/>
    </location>
    <ligand>
        <name>carbamoyl phosphate</name>
        <dbReference type="ChEBI" id="CHEBI:58228"/>
        <note>ligand shared between two neighboring subunits</note>
    </ligand>
</feature>
<evidence type="ECO:0000256" key="1">
    <source>
        <dbReference type="ARBA" id="ARBA00022679"/>
    </source>
</evidence>
<dbReference type="InterPro" id="IPR043696">
    <property type="entry name" value="ArgF'-like"/>
</dbReference>
<keyword evidence="1 2" id="KW-0808">Transferase</keyword>
<dbReference type="InterPro" id="IPR036901">
    <property type="entry name" value="Asp/Orn_carbamoylTrfase_sf"/>
</dbReference>
<feature type="binding site" evidence="2">
    <location>
        <position position="144"/>
    </location>
    <ligand>
        <name>N(2)-succinyl-L-ornithine</name>
        <dbReference type="ChEBI" id="CHEBI:58514"/>
    </ligand>
</feature>
<evidence type="ECO:0000313" key="6">
    <source>
        <dbReference type="Proteomes" id="UP001172082"/>
    </source>
</evidence>
<feature type="binding site" evidence="2">
    <location>
        <position position="77"/>
    </location>
    <ligand>
        <name>carbamoyl phosphate</name>
        <dbReference type="ChEBI" id="CHEBI:58228"/>
        <note>ligand shared between two neighboring subunits</note>
    </ligand>
</feature>
<dbReference type="Proteomes" id="UP001172082">
    <property type="component" value="Unassembled WGS sequence"/>
</dbReference>
<comment type="pathway">
    <text evidence="2">Amino-acid biosynthesis; L-arginine biosynthesis.</text>
</comment>
<dbReference type="Gene3D" id="3.40.50.1370">
    <property type="entry name" value="Aspartate/ornithine carbamoyltransferase"/>
    <property type="match status" value="2"/>
</dbReference>
<keyword evidence="6" id="KW-1185">Reference proteome</keyword>
<dbReference type="EC" id="2.1.3.11" evidence="2"/>
<name>A0ABT8KLK2_9BACT</name>
<evidence type="ECO:0000256" key="2">
    <source>
        <dbReference type="HAMAP-Rule" id="MF_02235"/>
    </source>
</evidence>
<comment type="function">
    <text evidence="2">Catalyzes the transfer of the carbamoyl group from carbamoyl phosphate to the delta-amino group of N(2)-succinyl-L-ornithine to produce N(2)-succinyl-L-citrulline. Is essential for arginine biosynthesis.</text>
</comment>
<dbReference type="SUPFAM" id="SSF53671">
    <property type="entry name" value="Aspartate/ornithine carbamoyltransferase"/>
    <property type="match status" value="1"/>
</dbReference>
<dbReference type="PRINTS" id="PR00101">
    <property type="entry name" value="ATCASE"/>
</dbReference>
<feature type="binding site" evidence="2">
    <location>
        <position position="178"/>
    </location>
    <ligand>
        <name>N(2)-succinyl-L-ornithine</name>
        <dbReference type="ChEBI" id="CHEBI:58514"/>
    </ligand>
</feature>
<dbReference type="InterPro" id="IPR006132">
    <property type="entry name" value="Asp/Orn_carbamoyltranf_P-bd"/>
</dbReference>